<keyword evidence="2" id="KW-0805">Transcription regulation</keyword>
<dbReference type="OrthoDB" id="9808171at2"/>
<sequence length="362" mass="40126">MHCCRRRRCNANNNDDRGRRLADRRKRTNGTTNSLQKTPLEVGQPDTKISRMRMRAAWMYYIEQMTQNEIAEILGVGRVTIVRMLAEARARNEVKIGIQGYLSDLVALERQVEQQFGLDKVIVAPLSHPDNDPIPAIAAATGDYLSSVVSNGMRVGVGWGRTLLNTLSYLEARALENFTVISLLGGISQPRRFNPAEFAWQFAQLFQGDGYLIPAPAMVDSIETKTALIERCGLKSVFEMAEDLDLVLLSVGAIETASSTPYHIGFLNEGHQASLAERGAVGDLLFHFYNKQGQLVDHPIHDLVMSVGIDTVQRVPARVLTSGGKEKIMALYGAMTLVRPTVFITDEESARRLLVLAEQEKG</sequence>
<dbReference type="Gene3D" id="1.10.10.10">
    <property type="entry name" value="Winged helix-like DNA-binding domain superfamily/Winged helix DNA-binding domain"/>
    <property type="match status" value="1"/>
</dbReference>
<accession>A0A2P7B4R7</accession>
<organism evidence="6 7">
    <name type="scientific">Phyllobacterium brassicacearum</name>
    <dbReference type="NCBI Taxonomy" id="314235"/>
    <lineage>
        <taxon>Bacteria</taxon>
        <taxon>Pseudomonadati</taxon>
        <taxon>Pseudomonadota</taxon>
        <taxon>Alphaproteobacteria</taxon>
        <taxon>Hyphomicrobiales</taxon>
        <taxon>Phyllobacteriaceae</taxon>
        <taxon>Phyllobacterium</taxon>
    </lineage>
</organism>
<dbReference type="PANTHER" id="PTHR34294">
    <property type="entry name" value="TRANSCRIPTIONAL REGULATOR-RELATED"/>
    <property type="match status" value="1"/>
</dbReference>
<dbReference type="SUPFAM" id="SSF100950">
    <property type="entry name" value="NagB/RpiA/CoA transferase-like"/>
    <property type="match status" value="1"/>
</dbReference>
<comment type="caution">
    <text evidence="6">The sequence shown here is derived from an EMBL/GenBank/DDBJ whole genome shotgun (WGS) entry which is preliminary data.</text>
</comment>
<keyword evidence="3" id="KW-0238">DNA-binding</keyword>
<dbReference type="InterPro" id="IPR037171">
    <property type="entry name" value="NagB/RpiA_transferase-like"/>
</dbReference>
<evidence type="ECO:0000256" key="4">
    <source>
        <dbReference type="ARBA" id="ARBA00023163"/>
    </source>
</evidence>
<dbReference type="InterPro" id="IPR007324">
    <property type="entry name" value="Sugar-bd_dom_put"/>
</dbReference>
<proteinExistence type="inferred from homology"/>
<evidence type="ECO:0000259" key="5">
    <source>
        <dbReference type="Pfam" id="PF04198"/>
    </source>
</evidence>
<evidence type="ECO:0000256" key="1">
    <source>
        <dbReference type="ARBA" id="ARBA00010466"/>
    </source>
</evidence>
<feature type="domain" description="Sugar-binding" evidence="5">
    <location>
        <begin position="104"/>
        <end position="354"/>
    </location>
</feature>
<keyword evidence="7" id="KW-1185">Reference proteome</keyword>
<dbReference type="EMBL" id="PGGO01000037">
    <property type="protein sequence ID" value="PSH61455.1"/>
    <property type="molecule type" value="Genomic_DNA"/>
</dbReference>
<reference evidence="7" key="1">
    <citation type="submission" date="2017-11" db="EMBL/GenBank/DDBJ databases">
        <authorList>
            <person name="Kuznetsova I."/>
            <person name="Sazanova A."/>
            <person name="Chirak E."/>
            <person name="Safronova V."/>
            <person name="Willems A."/>
        </authorList>
    </citation>
    <scope>NUCLEOTIDE SEQUENCE [LARGE SCALE GENOMIC DNA]</scope>
    <source>
        <strain evidence="7">STM 196</strain>
    </source>
</reference>
<evidence type="ECO:0000256" key="3">
    <source>
        <dbReference type="ARBA" id="ARBA00023125"/>
    </source>
</evidence>
<dbReference type="InterPro" id="IPR013324">
    <property type="entry name" value="RNA_pol_sigma_r3/r4-like"/>
</dbReference>
<protein>
    <submittedName>
        <fullName evidence="6">LacI family transcriptional regulator</fullName>
    </submittedName>
</protein>
<keyword evidence="4" id="KW-0804">Transcription</keyword>
<comment type="similarity">
    <text evidence="1">Belongs to the SorC transcriptional regulatory family.</text>
</comment>
<dbReference type="GO" id="GO:0003677">
    <property type="term" value="F:DNA binding"/>
    <property type="evidence" value="ECO:0007669"/>
    <property type="project" value="UniProtKB-KW"/>
</dbReference>
<dbReference type="Proteomes" id="UP000241444">
    <property type="component" value="Unassembled WGS sequence"/>
</dbReference>
<dbReference type="InterPro" id="IPR051054">
    <property type="entry name" value="SorC_transcr_regulators"/>
</dbReference>
<evidence type="ECO:0000313" key="6">
    <source>
        <dbReference type="EMBL" id="PSH61455.1"/>
    </source>
</evidence>
<dbReference type="Pfam" id="PF04198">
    <property type="entry name" value="Sugar-bind"/>
    <property type="match status" value="1"/>
</dbReference>
<dbReference type="SUPFAM" id="SSF88659">
    <property type="entry name" value="Sigma3 and sigma4 domains of RNA polymerase sigma factors"/>
    <property type="match status" value="1"/>
</dbReference>
<dbReference type="InterPro" id="IPR036388">
    <property type="entry name" value="WH-like_DNA-bd_sf"/>
</dbReference>
<evidence type="ECO:0000256" key="2">
    <source>
        <dbReference type="ARBA" id="ARBA00023015"/>
    </source>
</evidence>
<gene>
    <name evidence="6" type="ORF">CU102_26900</name>
</gene>
<name>A0A2P7B4R7_9HYPH</name>
<dbReference type="Gene3D" id="3.40.50.1360">
    <property type="match status" value="1"/>
</dbReference>
<evidence type="ECO:0000313" key="7">
    <source>
        <dbReference type="Proteomes" id="UP000241444"/>
    </source>
</evidence>
<dbReference type="GO" id="GO:0030246">
    <property type="term" value="F:carbohydrate binding"/>
    <property type="evidence" value="ECO:0007669"/>
    <property type="project" value="InterPro"/>
</dbReference>
<dbReference type="AlphaFoldDB" id="A0A2P7B4R7"/>
<dbReference type="PANTHER" id="PTHR34294:SF1">
    <property type="entry name" value="TRANSCRIPTIONAL REGULATOR LSRR"/>
    <property type="match status" value="1"/>
</dbReference>